<feature type="domain" description="Glycosyl hydrolase family 32 C-terminal" evidence="7">
    <location>
        <begin position="432"/>
        <end position="574"/>
    </location>
</feature>
<keyword evidence="2 4" id="KW-0378">Hydrolase</keyword>
<dbReference type="Gene3D" id="2.60.120.560">
    <property type="entry name" value="Exo-inulinase, domain 1"/>
    <property type="match status" value="1"/>
</dbReference>
<keyword evidence="3 4" id="KW-0326">Glycosidase</keyword>
<protein>
    <submittedName>
        <fullName evidence="8">Arabinanase/levansucrase/invertase</fullName>
    </submittedName>
</protein>
<evidence type="ECO:0000313" key="8">
    <source>
        <dbReference type="EMBL" id="ORX94874.1"/>
    </source>
</evidence>
<evidence type="ECO:0000256" key="2">
    <source>
        <dbReference type="ARBA" id="ARBA00022801"/>
    </source>
</evidence>
<evidence type="ECO:0000259" key="6">
    <source>
        <dbReference type="Pfam" id="PF00251"/>
    </source>
</evidence>
<dbReference type="GO" id="GO:0004575">
    <property type="term" value="F:sucrose alpha-glucosidase activity"/>
    <property type="evidence" value="ECO:0007669"/>
    <property type="project" value="TreeGrafter"/>
</dbReference>
<evidence type="ECO:0000256" key="5">
    <source>
        <dbReference type="SAM" id="SignalP"/>
    </source>
</evidence>
<dbReference type="InParanoid" id="A0A1Y1YB81"/>
<dbReference type="Gene3D" id="2.115.10.20">
    <property type="entry name" value="Glycosyl hydrolase domain, family 43"/>
    <property type="match status" value="1"/>
</dbReference>
<reference evidence="8 9" key="1">
    <citation type="submission" date="2016-07" db="EMBL/GenBank/DDBJ databases">
        <title>Pervasive Adenine N6-methylation of Active Genes in Fungi.</title>
        <authorList>
            <consortium name="DOE Joint Genome Institute"/>
            <person name="Mondo S.J."/>
            <person name="Dannebaum R.O."/>
            <person name="Kuo R.C."/>
            <person name="Labutti K."/>
            <person name="Haridas S."/>
            <person name="Kuo A."/>
            <person name="Salamov A."/>
            <person name="Ahrendt S.R."/>
            <person name="Lipzen A."/>
            <person name="Sullivan W."/>
            <person name="Andreopoulos W.B."/>
            <person name="Clum A."/>
            <person name="Lindquist E."/>
            <person name="Daum C."/>
            <person name="Ramamoorthy G.K."/>
            <person name="Gryganskyi A."/>
            <person name="Culley D."/>
            <person name="Magnuson J.K."/>
            <person name="James T.Y."/>
            <person name="O'Malley M.A."/>
            <person name="Stajich J.E."/>
            <person name="Spatafora J.W."/>
            <person name="Visel A."/>
            <person name="Grigoriev I.V."/>
        </authorList>
    </citation>
    <scope>NUCLEOTIDE SEQUENCE [LARGE SCALE GENOMIC DNA]</scope>
    <source>
        <strain evidence="8 9">CBS 931.73</strain>
    </source>
</reference>
<dbReference type="SMART" id="SM00640">
    <property type="entry name" value="Glyco_32"/>
    <property type="match status" value="1"/>
</dbReference>
<dbReference type="Proteomes" id="UP000193498">
    <property type="component" value="Unassembled WGS sequence"/>
</dbReference>
<dbReference type="InterPro" id="IPR013148">
    <property type="entry name" value="Glyco_hydro_32_N"/>
</dbReference>
<comment type="similarity">
    <text evidence="1 4">Belongs to the glycosyl hydrolase 32 family.</text>
</comment>
<dbReference type="PANTHER" id="PTHR42800">
    <property type="entry name" value="EXOINULINASE INUD (AFU_ORTHOLOGUE AFUA_5G00480)"/>
    <property type="match status" value="1"/>
</dbReference>
<organism evidence="8 9">
    <name type="scientific">Basidiobolus meristosporus CBS 931.73</name>
    <dbReference type="NCBI Taxonomy" id="1314790"/>
    <lineage>
        <taxon>Eukaryota</taxon>
        <taxon>Fungi</taxon>
        <taxon>Fungi incertae sedis</taxon>
        <taxon>Zoopagomycota</taxon>
        <taxon>Entomophthoromycotina</taxon>
        <taxon>Basidiobolomycetes</taxon>
        <taxon>Basidiobolales</taxon>
        <taxon>Basidiobolaceae</taxon>
        <taxon>Basidiobolus</taxon>
    </lineage>
</organism>
<gene>
    <name evidence="8" type="ORF">K493DRAFT_301813</name>
</gene>
<sequence length="585" mass="66290">MCFRYLSSSLLLLGSLALAADHLGKPGSKFSKYRPTYHFQPPKNWMNDPCAPMKTPDGKYHLFYQYNPYDAIWGNMTWGHASSSDLIHWEDEENALESDQPYDHLGIFSGSGITKGYQGKPTVGYTAVSKLPISWKIDYPLDAEQQALAYTDDNGATWQKLGVVLPTPPDVNRTGFRDPFLFRSSTFDSLLAGSNRSLENIYMTISGGTNATTKGGRLWLYKSQDWINWELLPAPFYGAAGDQPLNKFSEYTLGHNWEMANYFVLNEEEKANQWHTVIIGVEGNSKYNTIRWPIWAMGRIQANNNSIEFVPVISGILDNGIDYADNSFYDPATGQRILWGWVTEDDSENLQIRKAQGWSGMLTVPREIFLYQKTGVFYTNQLQSHIGGLDFTWDETQQTNVISTLGIRPIKQLEHLRDQVDVELHDFELGHSDTTPYITSGKRSYEISAVFDFSKDPTAQAGITLMRSEDGKEETTILYDPVTANMTITRSRSSLNPLYANTTQWGTFPLLYTADGLEKLELRVFVDKSIIEVFANDRFALTTRVYPTLHSSTQVTLNLAKGQSVLVEEMTLWPITDRAFLNRDK</sequence>
<dbReference type="InterPro" id="IPR023296">
    <property type="entry name" value="Glyco_hydro_beta-prop_sf"/>
</dbReference>
<dbReference type="EMBL" id="MCFE01000193">
    <property type="protein sequence ID" value="ORX94874.1"/>
    <property type="molecule type" value="Genomic_DNA"/>
</dbReference>
<comment type="caution">
    <text evidence="8">The sequence shown here is derived from an EMBL/GenBank/DDBJ whole genome shotgun (WGS) entry which is preliminary data.</text>
</comment>
<proteinExistence type="inferred from homology"/>
<dbReference type="InterPro" id="IPR013320">
    <property type="entry name" value="ConA-like_dom_sf"/>
</dbReference>
<dbReference type="PANTHER" id="PTHR42800:SF3">
    <property type="entry name" value="GLYCOSYL HYDROLASE FAMILY 32 N-TERMINAL DOMAIN-CONTAINING PROTEIN"/>
    <property type="match status" value="1"/>
</dbReference>
<keyword evidence="9" id="KW-1185">Reference proteome</keyword>
<dbReference type="GO" id="GO:0005737">
    <property type="term" value="C:cytoplasm"/>
    <property type="evidence" value="ECO:0007669"/>
    <property type="project" value="TreeGrafter"/>
</dbReference>
<dbReference type="Pfam" id="PF00251">
    <property type="entry name" value="Glyco_hydro_32N"/>
    <property type="match status" value="1"/>
</dbReference>
<evidence type="ECO:0000259" key="7">
    <source>
        <dbReference type="Pfam" id="PF08244"/>
    </source>
</evidence>
<dbReference type="CDD" id="cd18621">
    <property type="entry name" value="GH32_XdINV-like"/>
    <property type="match status" value="1"/>
</dbReference>
<name>A0A1Y1YB81_9FUNG</name>
<dbReference type="InterPro" id="IPR001362">
    <property type="entry name" value="Glyco_hydro_32"/>
</dbReference>
<evidence type="ECO:0000313" key="9">
    <source>
        <dbReference type="Proteomes" id="UP000193498"/>
    </source>
</evidence>
<dbReference type="FunCoup" id="A0A1Y1YB81">
    <property type="interactions" value="195"/>
</dbReference>
<dbReference type="Pfam" id="PF08244">
    <property type="entry name" value="Glyco_hydro_32C"/>
    <property type="match status" value="1"/>
</dbReference>
<feature type="domain" description="Glycosyl hydrolase family 32 N-terminal" evidence="6">
    <location>
        <begin position="38"/>
        <end position="374"/>
    </location>
</feature>
<dbReference type="SUPFAM" id="SSF75005">
    <property type="entry name" value="Arabinanase/levansucrase/invertase"/>
    <property type="match status" value="1"/>
</dbReference>
<dbReference type="InterPro" id="IPR013189">
    <property type="entry name" value="Glyco_hydro_32_C"/>
</dbReference>
<dbReference type="SUPFAM" id="SSF49899">
    <property type="entry name" value="Concanavalin A-like lectins/glucanases"/>
    <property type="match status" value="1"/>
</dbReference>
<keyword evidence="5" id="KW-0732">Signal</keyword>
<dbReference type="GO" id="GO:0005987">
    <property type="term" value="P:sucrose catabolic process"/>
    <property type="evidence" value="ECO:0007669"/>
    <property type="project" value="TreeGrafter"/>
</dbReference>
<dbReference type="OrthoDB" id="202537at2759"/>
<dbReference type="AlphaFoldDB" id="A0A1Y1YB81"/>
<dbReference type="STRING" id="1314790.A0A1Y1YB81"/>
<evidence type="ECO:0000256" key="4">
    <source>
        <dbReference type="RuleBase" id="RU362110"/>
    </source>
</evidence>
<feature type="chain" id="PRO_5011001484" evidence="5">
    <location>
        <begin position="20"/>
        <end position="585"/>
    </location>
</feature>
<accession>A0A1Y1YB81</accession>
<evidence type="ECO:0000256" key="3">
    <source>
        <dbReference type="ARBA" id="ARBA00023295"/>
    </source>
</evidence>
<feature type="signal peptide" evidence="5">
    <location>
        <begin position="1"/>
        <end position="19"/>
    </location>
</feature>
<evidence type="ECO:0000256" key="1">
    <source>
        <dbReference type="ARBA" id="ARBA00009902"/>
    </source>
</evidence>